<organism evidence="3 4">
    <name type="scientific">Tigheibacillus jepli</name>
    <dbReference type="NCBI Taxonomy" id="3035914"/>
    <lineage>
        <taxon>Bacteria</taxon>
        <taxon>Bacillati</taxon>
        <taxon>Bacillota</taxon>
        <taxon>Bacilli</taxon>
        <taxon>Bacillales</taxon>
        <taxon>Bacillaceae</taxon>
        <taxon>Tigheibacillus</taxon>
    </lineage>
</organism>
<dbReference type="PANTHER" id="PTHR30337:SF7">
    <property type="entry name" value="PHOSPHOESTERASE"/>
    <property type="match status" value="1"/>
</dbReference>
<dbReference type="InterPro" id="IPR029052">
    <property type="entry name" value="Metallo-depent_PP-like"/>
</dbReference>
<dbReference type="EMBL" id="JAROCA020000001">
    <property type="protein sequence ID" value="MDY0406255.1"/>
    <property type="molecule type" value="Genomic_DNA"/>
</dbReference>
<name>A0ABU5CLA4_9BACI</name>
<dbReference type="SUPFAM" id="SSF56300">
    <property type="entry name" value="Metallo-dependent phosphatases"/>
    <property type="match status" value="1"/>
</dbReference>
<accession>A0ABU5CLA4</accession>
<dbReference type="RefSeq" id="WP_306068047.1">
    <property type="nucleotide sequence ID" value="NZ_JAROCA020000001.1"/>
</dbReference>
<dbReference type="InterPro" id="IPR014576">
    <property type="entry name" value="Pesterase_YhaO"/>
</dbReference>
<gene>
    <name evidence="3" type="ORF">P5G51_013410</name>
</gene>
<dbReference type="Proteomes" id="UP001228376">
    <property type="component" value="Unassembled WGS sequence"/>
</dbReference>
<dbReference type="Gene3D" id="3.60.21.10">
    <property type="match status" value="1"/>
</dbReference>
<comment type="caution">
    <text evidence="3">The sequence shown here is derived from an EMBL/GenBank/DDBJ whole genome shotgun (WGS) entry which is preliminary data.</text>
</comment>
<evidence type="ECO:0000313" key="3">
    <source>
        <dbReference type="EMBL" id="MDY0406255.1"/>
    </source>
</evidence>
<dbReference type="CDD" id="cd00840">
    <property type="entry name" value="MPP_Mre11_N"/>
    <property type="match status" value="1"/>
</dbReference>
<keyword evidence="3" id="KW-0540">Nuclease</keyword>
<keyword evidence="1 3" id="KW-0378">Hydrolase</keyword>
<keyword evidence="4" id="KW-1185">Reference proteome</keyword>
<sequence length="408" mass="46724">MATKLSFLHAADLHLDSPFKGLANVPENIFKDIRESTFLALDRLVSQAISLDVDFILLAGDLFDNERQSLQAQVRLRNAFEILQQHGIPVYLSYGNHDFMQGNIHPIAYPDNVSVFPDEQVRHFVYTKNGKPMAAVYGFSYEQRAVHENKIQQYNVANQDIPYHIAMLHGSLQSNTAHDTYAPFQISDMTKKDFDYWALGHIHKREILHTNPPIVYPGNTQGRSAKETGMKGCYHVMMEEGKTSLEFVPLANIVFQTMEIDITECRQIHQLENLLLEQLEQVKDVQHAQLIALKLTTENKAASLLQGEQLLQELVDIVNEQLEREVPWQYIYQAALHVYQQEEVAKGRHFAGELAANLADASVQPYVRELYGHKAARKFLPAITPQQEQRWKEKAQQLLLQEILQNRG</sequence>
<dbReference type="PANTHER" id="PTHR30337">
    <property type="entry name" value="COMPONENT OF ATP-DEPENDENT DSDNA EXONUCLEASE"/>
    <property type="match status" value="1"/>
</dbReference>
<evidence type="ECO:0000256" key="1">
    <source>
        <dbReference type="ARBA" id="ARBA00022801"/>
    </source>
</evidence>
<keyword evidence="3" id="KW-0269">Exonuclease</keyword>
<dbReference type="InterPro" id="IPR041796">
    <property type="entry name" value="Mre11_N"/>
</dbReference>
<proteinExistence type="predicted"/>
<dbReference type="InterPro" id="IPR050535">
    <property type="entry name" value="DNA_Repair-Maintenance_Comp"/>
</dbReference>
<dbReference type="InterPro" id="IPR004843">
    <property type="entry name" value="Calcineurin-like_PHP"/>
</dbReference>
<dbReference type="EC" id="3.1.-.-" evidence="3"/>
<dbReference type="Pfam" id="PF00149">
    <property type="entry name" value="Metallophos"/>
    <property type="match status" value="1"/>
</dbReference>
<evidence type="ECO:0000259" key="2">
    <source>
        <dbReference type="Pfam" id="PF00149"/>
    </source>
</evidence>
<reference evidence="3 4" key="1">
    <citation type="submission" date="2023-10" db="EMBL/GenBank/DDBJ databases">
        <title>179-bfca-hs.</title>
        <authorList>
            <person name="Miliotis G."/>
            <person name="Sengupta P."/>
            <person name="Hameed A."/>
            <person name="Chuvochina M."/>
            <person name="Mcdonagh F."/>
            <person name="Simpson A.C."/>
            <person name="Singh N.K."/>
            <person name="Rekha P.D."/>
            <person name="Raman K."/>
            <person name="Hugenholtz P."/>
            <person name="Venkateswaran K."/>
        </authorList>
    </citation>
    <scope>NUCLEOTIDE SEQUENCE [LARGE SCALE GENOMIC DNA]</scope>
    <source>
        <strain evidence="3 4">179-BFC-A-HS</strain>
    </source>
</reference>
<protein>
    <submittedName>
        <fullName evidence="3">DNA repair exonuclease</fullName>
        <ecNumber evidence="3">3.1.-.-</ecNumber>
    </submittedName>
</protein>
<dbReference type="PIRSF" id="PIRSF033091">
    <property type="entry name" value="Pesterase_YhaO"/>
    <property type="match status" value="1"/>
</dbReference>
<feature type="domain" description="Calcineurin-like phosphoesterase" evidence="2">
    <location>
        <begin position="6"/>
        <end position="204"/>
    </location>
</feature>
<dbReference type="GO" id="GO:0004527">
    <property type="term" value="F:exonuclease activity"/>
    <property type="evidence" value="ECO:0007669"/>
    <property type="project" value="UniProtKB-KW"/>
</dbReference>
<evidence type="ECO:0000313" key="4">
    <source>
        <dbReference type="Proteomes" id="UP001228376"/>
    </source>
</evidence>